<reference evidence="2" key="1">
    <citation type="submission" date="2020-08" db="EMBL/GenBank/DDBJ databases">
        <title>Genome sequencing and assembly of the red palm weevil Rhynchophorus ferrugineus.</title>
        <authorList>
            <person name="Dias G.B."/>
            <person name="Bergman C.M."/>
            <person name="Manee M."/>
        </authorList>
    </citation>
    <scope>NUCLEOTIDE SEQUENCE</scope>
    <source>
        <strain evidence="2">AA-2017</strain>
        <tissue evidence="2">Whole larva</tissue>
    </source>
</reference>
<proteinExistence type="predicted"/>
<sequence length="71" mass="8313">MNNQMHPRYETDIFSDCENFKSCFARSVVVNSHYKQPRNDYVPKKDCSQVDTVPESPNTSTSVEPPIRYRK</sequence>
<dbReference type="Proteomes" id="UP000625711">
    <property type="component" value="Unassembled WGS sequence"/>
</dbReference>
<evidence type="ECO:0000256" key="1">
    <source>
        <dbReference type="SAM" id="MobiDB-lite"/>
    </source>
</evidence>
<dbReference type="OrthoDB" id="6778105at2759"/>
<organism evidence="2 3">
    <name type="scientific">Rhynchophorus ferrugineus</name>
    <name type="common">Red palm weevil</name>
    <name type="synonym">Curculio ferrugineus</name>
    <dbReference type="NCBI Taxonomy" id="354439"/>
    <lineage>
        <taxon>Eukaryota</taxon>
        <taxon>Metazoa</taxon>
        <taxon>Ecdysozoa</taxon>
        <taxon>Arthropoda</taxon>
        <taxon>Hexapoda</taxon>
        <taxon>Insecta</taxon>
        <taxon>Pterygota</taxon>
        <taxon>Neoptera</taxon>
        <taxon>Endopterygota</taxon>
        <taxon>Coleoptera</taxon>
        <taxon>Polyphaga</taxon>
        <taxon>Cucujiformia</taxon>
        <taxon>Curculionidae</taxon>
        <taxon>Dryophthorinae</taxon>
        <taxon>Rhynchophorus</taxon>
    </lineage>
</organism>
<protein>
    <submittedName>
        <fullName evidence="2">Uncharacterized protein</fullName>
    </submittedName>
</protein>
<accession>A0A834I846</accession>
<dbReference type="AlphaFoldDB" id="A0A834I846"/>
<gene>
    <name evidence="2" type="ORF">GWI33_012908</name>
</gene>
<evidence type="ECO:0000313" key="2">
    <source>
        <dbReference type="EMBL" id="KAF7274431.1"/>
    </source>
</evidence>
<feature type="compositionally biased region" description="Basic and acidic residues" evidence="1">
    <location>
        <begin position="38"/>
        <end position="48"/>
    </location>
</feature>
<keyword evidence="3" id="KW-1185">Reference proteome</keyword>
<comment type="caution">
    <text evidence="2">The sequence shown here is derived from an EMBL/GenBank/DDBJ whole genome shotgun (WGS) entry which is preliminary data.</text>
</comment>
<dbReference type="EMBL" id="JAACXV010012823">
    <property type="protein sequence ID" value="KAF7274431.1"/>
    <property type="molecule type" value="Genomic_DNA"/>
</dbReference>
<name>A0A834I846_RHYFE</name>
<feature type="non-terminal residue" evidence="2">
    <location>
        <position position="71"/>
    </location>
</feature>
<evidence type="ECO:0000313" key="3">
    <source>
        <dbReference type="Proteomes" id="UP000625711"/>
    </source>
</evidence>
<feature type="region of interest" description="Disordered" evidence="1">
    <location>
        <begin position="38"/>
        <end position="71"/>
    </location>
</feature>
<feature type="compositionally biased region" description="Polar residues" evidence="1">
    <location>
        <begin position="49"/>
        <end position="63"/>
    </location>
</feature>